<dbReference type="AlphaFoldDB" id="A0A4Y7T9A4"/>
<protein>
    <submittedName>
        <fullName evidence="5">PHP domain-like protein</fullName>
    </submittedName>
</protein>
<dbReference type="STRING" id="71717.A0A4Y7T9A4"/>
<keyword evidence="6" id="KW-1185">Reference proteome</keyword>
<dbReference type="PANTHER" id="PTHR13031">
    <property type="entry name" value="RIBONUCLEASE P SUBUNIT P30"/>
    <property type="match status" value="1"/>
</dbReference>
<dbReference type="GO" id="GO:0008033">
    <property type="term" value="P:tRNA processing"/>
    <property type="evidence" value="ECO:0007669"/>
    <property type="project" value="UniProtKB-KW"/>
</dbReference>
<dbReference type="EMBL" id="QPFP01000021">
    <property type="protein sequence ID" value="TEB30743.1"/>
    <property type="molecule type" value="Genomic_DNA"/>
</dbReference>
<dbReference type="Gene3D" id="3.20.20.140">
    <property type="entry name" value="Metal-dependent hydrolases"/>
    <property type="match status" value="1"/>
</dbReference>
<sequence>MYIDLNVPVPFQQTASSKKGKEKQIVPSSAEIEALEAKVDLLVHLGYTVLAFTQTVHKKVDPKTHLNAVEGVLGQLKQRPGIVFLKRLSIVLDEDSEKGFGLINANTSLFAGYDILALIPTTYTTLSLACLTHTLPSPLTTHIISLPLTLPRLPYHLKHTLIRTALKNGACFEIPYVGALGGEHDPLMVDADAAENGDSAKRHWWAAAREVVRVTKGKGIVVSSGAVNQADFRAPRDVGNLLTVLGLPQDAAHDTSTRVPKSLVIRAQTRKTYRAVLSEPTLVVPPAVLASLPTTSMDVDGPTPTSLKRPQDVTAGQLRGKKKKKKANRD</sequence>
<dbReference type="OrthoDB" id="17948at2759"/>
<evidence type="ECO:0000256" key="1">
    <source>
        <dbReference type="ARBA" id="ARBA00004123"/>
    </source>
</evidence>
<evidence type="ECO:0000256" key="3">
    <source>
        <dbReference type="ARBA" id="ARBA00022694"/>
    </source>
</evidence>
<proteinExistence type="inferred from homology"/>
<evidence type="ECO:0000313" key="5">
    <source>
        <dbReference type="EMBL" id="TEB30743.1"/>
    </source>
</evidence>
<comment type="caution">
    <text evidence="5">The sequence shown here is derived from an EMBL/GenBank/DDBJ whole genome shotgun (WGS) entry which is preliminary data.</text>
</comment>
<reference evidence="5 6" key="1">
    <citation type="journal article" date="2019" name="Nat. Ecol. Evol.">
        <title>Megaphylogeny resolves global patterns of mushroom evolution.</title>
        <authorList>
            <person name="Varga T."/>
            <person name="Krizsan K."/>
            <person name="Foldi C."/>
            <person name="Dima B."/>
            <person name="Sanchez-Garcia M."/>
            <person name="Sanchez-Ramirez S."/>
            <person name="Szollosi G.J."/>
            <person name="Szarkandi J.G."/>
            <person name="Papp V."/>
            <person name="Albert L."/>
            <person name="Andreopoulos W."/>
            <person name="Angelini C."/>
            <person name="Antonin V."/>
            <person name="Barry K.W."/>
            <person name="Bougher N.L."/>
            <person name="Buchanan P."/>
            <person name="Buyck B."/>
            <person name="Bense V."/>
            <person name="Catcheside P."/>
            <person name="Chovatia M."/>
            <person name="Cooper J."/>
            <person name="Damon W."/>
            <person name="Desjardin D."/>
            <person name="Finy P."/>
            <person name="Geml J."/>
            <person name="Haridas S."/>
            <person name="Hughes K."/>
            <person name="Justo A."/>
            <person name="Karasinski D."/>
            <person name="Kautmanova I."/>
            <person name="Kiss B."/>
            <person name="Kocsube S."/>
            <person name="Kotiranta H."/>
            <person name="LaButti K.M."/>
            <person name="Lechner B.E."/>
            <person name="Liimatainen K."/>
            <person name="Lipzen A."/>
            <person name="Lukacs Z."/>
            <person name="Mihaltcheva S."/>
            <person name="Morgado L.N."/>
            <person name="Niskanen T."/>
            <person name="Noordeloos M.E."/>
            <person name="Ohm R.A."/>
            <person name="Ortiz-Santana B."/>
            <person name="Ovrebo C."/>
            <person name="Racz N."/>
            <person name="Riley R."/>
            <person name="Savchenko A."/>
            <person name="Shiryaev A."/>
            <person name="Soop K."/>
            <person name="Spirin V."/>
            <person name="Szebenyi C."/>
            <person name="Tomsovsky M."/>
            <person name="Tulloss R.E."/>
            <person name="Uehling J."/>
            <person name="Grigoriev I.V."/>
            <person name="Vagvolgyi C."/>
            <person name="Papp T."/>
            <person name="Martin F.M."/>
            <person name="Miettinen O."/>
            <person name="Hibbett D.S."/>
            <person name="Nagy L.G."/>
        </authorList>
    </citation>
    <scope>NUCLEOTIDE SEQUENCE [LARGE SCALE GENOMIC DNA]</scope>
    <source>
        <strain evidence="5 6">FP101781</strain>
    </source>
</reference>
<keyword evidence="3" id="KW-0819">tRNA processing</keyword>
<accession>A0A4Y7T9A4</accession>
<organism evidence="5 6">
    <name type="scientific">Coprinellus micaceus</name>
    <name type="common">Glistening ink-cap mushroom</name>
    <name type="synonym">Coprinus micaceus</name>
    <dbReference type="NCBI Taxonomy" id="71717"/>
    <lineage>
        <taxon>Eukaryota</taxon>
        <taxon>Fungi</taxon>
        <taxon>Dikarya</taxon>
        <taxon>Basidiomycota</taxon>
        <taxon>Agaricomycotina</taxon>
        <taxon>Agaricomycetes</taxon>
        <taxon>Agaricomycetidae</taxon>
        <taxon>Agaricales</taxon>
        <taxon>Agaricineae</taxon>
        <taxon>Psathyrellaceae</taxon>
        <taxon>Coprinellus</taxon>
    </lineage>
</organism>
<dbReference type="Proteomes" id="UP000298030">
    <property type="component" value="Unassembled WGS sequence"/>
</dbReference>
<comment type="subcellular location">
    <subcellularLocation>
        <location evidence="1">Nucleus</location>
    </subcellularLocation>
</comment>
<feature type="compositionally biased region" description="Basic residues" evidence="4">
    <location>
        <begin position="319"/>
        <end position="330"/>
    </location>
</feature>
<dbReference type="InterPro" id="IPR002738">
    <property type="entry name" value="RNase_P_p30"/>
</dbReference>
<dbReference type="PANTHER" id="PTHR13031:SF0">
    <property type="entry name" value="RIBONUCLEASE P PROTEIN SUBUNIT P30"/>
    <property type="match status" value="1"/>
</dbReference>
<evidence type="ECO:0000313" key="6">
    <source>
        <dbReference type="Proteomes" id="UP000298030"/>
    </source>
</evidence>
<dbReference type="SUPFAM" id="SSF89550">
    <property type="entry name" value="PHP domain-like"/>
    <property type="match status" value="1"/>
</dbReference>
<name>A0A4Y7T9A4_COPMI</name>
<evidence type="ECO:0000256" key="4">
    <source>
        <dbReference type="SAM" id="MobiDB-lite"/>
    </source>
</evidence>
<dbReference type="GO" id="GO:0005655">
    <property type="term" value="C:nucleolar ribonuclease P complex"/>
    <property type="evidence" value="ECO:0007669"/>
    <property type="project" value="TreeGrafter"/>
</dbReference>
<evidence type="ECO:0000256" key="2">
    <source>
        <dbReference type="ARBA" id="ARBA00007331"/>
    </source>
</evidence>
<feature type="compositionally biased region" description="Polar residues" evidence="4">
    <location>
        <begin position="293"/>
        <end position="308"/>
    </location>
</feature>
<comment type="similarity">
    <text evidence="2">Belongs to the eukaryotic/archaeal RNase P protein component 3 family.</text>
</comment>
<dbReference type="GO" id="GO:0003723">
    <property type="term" value="F:RNA binding"/>
    <property type="evidence" value="ECO:0007669"/>
    <property type="project" value="TreeGrafter"/>
</dbReference>
<dbReference type="Pfam" id="PF01876">
    <property type="entry name" value="RNase_P_p30"/>
    <property type="match status" value="1"/>
</dbReference>
<gene>
    <name evidence="5" type="ORF">FA13DRAFT_1853127</name>
</gene>
<feature type="region of interest" description="Disordered" evidence="4">
    <location>
        <begin position="293"/>
        <end position="330"/>
    </location>
</feature>
<dbReference type="InterPro" id="IPR016195">
    <property type="entry name" value="Pol/histidinol_Pase-like"/>
</dbReference>